<keyword evidence="2" id="KW-0408">Iron</keyword>
<evidence type="ECO:0000313" key="5">
    <source>
        <dbReference type="EMBL" id="KAK4200335.1"/>
    </source>
</evidence>
<dbReference type="Gene3D" id="2.60.120.330">
    <property type="entry name" value="B-lactam Antibiotic, Isopenicillin N Synthase, Chain"/>
    <property type="match status" value="1"/>
</dbReference>
<dbReference type="PROSITE" id="PS51471">
    <property type="entry name" value="FE2OG_OXY"/>
    <property type="match status" value="1"/>
</dbReference>
<evidence type="ECO:0000256" key="3">
    <source>
        <dbReference type="SAM" id="MobiDB-lite"/>
    </source>
</evidence>
<dbReference type="InterPro" id="IPR026992">
    <property type="entry name" value="DIOX_N"/>
</dbReference>
<sequence>MKISVRTTGLPLCRVATLPVRAVRMMGTAAHVSPGSSPMAMPPRFDIQAAQNTKLRVQPRCPPPRQSATSTQPAASTQVQPTARQGPTMPPGFKAEYGSLPTFTIPETVTSTPSHVLLGQQIITAFRRDGIIQIAQSPLQRKLWQAAQAASRRFFAKSPEEKAVCVDSQSYAGYIASGEEVTDGIADYSEIFTITKDFDMGNARVRAKWPCHGPVPWPDVEMREPMMRYKEELGREGARLVRLFEMGLGLEEGELGKWIGDDGKGPGGWHHARVLRFPPRNATNGKGKEGRGIGSHTDYGLLVISAQDDVGGLFIRRPSQEEKFANWEKSAAGLKEDDDGWVFIPPVEGTHTVILGDMMQYLTRNHLVATPHKVGLNTRERFAFAYFHEPSFQAVLKPLNGGVIPQAPPAQEKDEGVHYGTHFTNMFIRNYPDRITTKRLVAEGRYGLLERPELRTIGAAPTAESRV</sequence>
<dbReference type="GO" id="GO:0016491">
    <property type="term" value="F:oxidoreductase activity"/>
    <property type="evidence" value="ECO:0007669"/>
    <property type="project" value="UniProtKB-KW"/>
</dbReference>
<evidence type="ECO:0000256" key="2">
    <source>
        <dbReference type="RuleBase" id="RU003682"/>
    </source>
</evidence>
<reference evidence="5" key="2">
    <citation type="submission" date="2023-05" db="EMBL/GenBank/DDBJ databases">
        <authorList>
            <consortium name="Lawrence Berkeley National Laboratory"/>
            <person name="Steindorff A."/>
            <person name="Hensen N."/>
            <person name="Bonometti L."/>
            <person name="Westerberg I."/>
            <person name="Brannstrom I.O."/>
            <person name="Guillou S."/>
            <person name="Cros-Aarteil S."/>
            <person name="Calhoun S."/>
            <person name="Haridas S."/>
            <person name="Kuo A."/>
            <person name="Mondo S."/>
            <person name="Pangilinan J."/>
            <person name="Riley R."/>
            <person name="Labutti K."/>
            <person name="Andreopoulos B."/>
            <person name="Lipzen A."/>
            <person name="Chen C."/>
            <person name="Yanf M."/>
            <person name="Daum C."/>
            <person name="Ng V."/>
            <person name="Clum A."/>
            <person name="Ohm R."/>
            <person name="Martin F."/>
            <person name="Silar P."/>
            <person name="Natvig D."/>
            <person name="Lalanne C."/>
            <person name="Gautier V."/>
            <person name="Ament-Velasquez S.L."/>
            <person name="Kruys A."/>
            <person name="Hutchinson M.I."/>
            <person name="Powell A.J."/>
            <person name="Barry K."/>
            <person name="Miller A.N."/>
            <person name="Grigoriev I.V."/>
            <person name="Debuchy R."/>
            <person name="Gladieux P."/>
            <person name="Thoren M.H."/>
            <person name="Johannesson H."/>
        </authorList>
    </citation>
    <scope>NUCLEOTIDE SEQUENCE</scope>
    <source>
        <strain evidence="5">CBS 315.58</strain>
    </source>
</reference>
<dbReference type="Proteomes" id="UP001303160">
    <property type="component" value="Unassembled WGS sequence"/>
</dbReference>
<name>A0AAN7AWV3_9PEZI</name>
<dbReference type="Pfam" id="PF03171">
    <property type="entry name" value="2OG-FeII_Oxy"/>
    <property type="match status" value="1"/>
</dbReference>
<dbReference type="PANTHER" id="PTHR47990">
    <property type="entry name" value="2-OXOGLUTARATE (2OG) AND FE(II)-DEPENDENT OXYGENASE SUPERFAMILY PROTEIN-RELATED"/>
    <property type="match status" value="1"/>
</dbReference>
<accession>A0AAN7AWV3</accession>
<comment type="caution">
    <text evidence="5">The sequence shown here is derived from an EMBL/GenBank/DDBJ whole genome shotgun (WGS) entry which is preliminary data.</text>
</comment>
<dbReference type="InterPro" id="IPR050231">
    <property type="entry name" value="Iron_ascorbate_oxido_reductase"/>
</dbReference>
<dbReference type="SUPFAM" id="SSF51197">
    <property type="entry name" value="Clavaminate synthase-like"/>
    <property type="match status" value="1"/>
</dbReference>
<dbReference type="GO" id="GO:0046872">
    <property type="term" value="F:metal ion binding"/>
    <property type="evidence" value="ECO:0007669"/>
    <property type="project" value="UniProtKB-KW"/>
</dbReference>
<evidence type="ECO:0000256" key="1">
    <source>
        <dbReference type="ARBA" id="ARBA00008056"/>
    </source>
</evidence>
<dbReference type="InterPro" id="IPR005123">
    <property type="entry name" value="Oxoglu/Fe-dep_dioxygenase_dom"/>
</dbReference>
<dbReference type="InterPro" id="IPR044861">
    <property type="entry name" value="IPNS-like_FE2OG_OXY"/>
</dbReference>
<comment type="similarity">
    <text evidence="1 2">Belongs to the iron/ascorbate-dependent oxidoreductase family.</text>
</comment>
<keyword evidence="2" id="KW-0560">Oxidoreductase</keyword>
<dbReference type="GO" id="GO:0044283">
    <property type="term" value="P:small molecule biosynthetic process"/>
    <property type="evidence" value="ECO:0007669"/>
    <property type="project" value="UniProtKB-ARBA"/>
</dbReference>
<feature type="domain" description="Fe2OG dioxygenase" evidence="4">
    <location>
        <begin position="268"/>
        <end position="390"/>
    </location>
</feature>
<protein>
    <submittedName>
        <fullName evidence="5">2-oxoglutarate-dependent ethylene/succinate</fullName>
    </submittedName>
</protein>
<dbReference type="EMBL" id="MU863920">
    <property type="protein sequence ID" value="KAK4200335.1"/>
    <property type="molecule type" value="Genomic_DNA"/>
</dbReference>
<feature type="region of interest" description="Disordered" evidence="3">
    <location>
        <begin position="56"/>
        <end position="90"/>
    </location>
</feature>
<evidence type="ECO:0000313" key="6">
    <source>
        <dbReference type="Proteomes" id="UP001303160"/>
    </source>
</evidence>
<gene>
    <name evidence="5" type="ORF">QBC40DRAFT_254108</name>
</gene>
<evidence type="ECO:0000259" key="4">
    <source>
        <dbReference type="PROSITE" id="PS51471"/>
    </source>
</evidence>
<organism evidence="5 6">
    <name type="scientific">Triangularia verruculosa</name>
    <dbReference type="NCBI Taxonomy" id="2587418"/>
    <lineage>
        <taxon>Eukaryota</taxon>
        <taxon>Fungi</taxon>
        <taxon>Dikarya</taxon>
        <taxon>Ascomycota</taxon>
        <taxon>Pezizomycotina</taxon>
        <taxon>Sordariomycetes</taxon>
        <taxon>Sordariomycetidae</taxon>
        <taxon>Sordariales</taxon>
        <taxon>Podosporaceae</taxon>
        <taxon>Triangularia</taxon>
    </lineage>
</organism>
<keyword evidence="2" id="KW-0479">Metal-binding</keyword>
<proteinExistence type="inferred from homology"/>
<reference evidence="5" key="1">
    <citation type="journal article" date="2023" name="Mol. Phylogenet. Evol.">
        <title>Genome-scale phylogeny and comparative genomics of the fungal order Sordariales.</title>
        <authorList>
            <person name="Hensen N."/>
            <person name="Bonometti L."/>
            <person name="Westerberg I."/>
            <person name="Brannstrom I.O."/>
            <person name="Guillou S."/>
            <person name="Cros-Aarteil S."/>
            <person name="Calhoun S."/>
            <person name="Haridas S."/>
            <person name="Kuo A."/>
            <person name="Mondo S."/>
            <person name="Pangilinan J."/>
            <person name="Riley R."/>
            <person name="LaButti K."/>
            <person name="Andreopoulos B."/>
            <person name="Lipzen A."/>
            <person name="Chen C."/>
            <person name="Yan M."/>
            <person name="Daum C."/>
            <person name="Ng V."/>
            <person name="Clum A."/>
            <person name="Steindorff A."/>
            <person name="Ohm R.A."/>
            <person name="Martin F."/>
            <person name="Silar P."/>
            <person name="Natvig D.O."/>
            <person name="Lalanne C."/>
            <person name="Gautier V."/>
            <person name="Ament-Velasquez S.L."/>
            <person name="Kruys A."/>
            <person name="Hutchinson M.I."/>
            <person name="Powell A.J."/>
            <person name="Barry K."/>
            <person name="Miller A.N."/>
            <person name="Grigoriev I.V."/>
            <person name="Debuchy R."/>
            <person name="Gladieux P."/>
            <person name="Hiltunen Thoren M."/>
            <person name="Johannesson H."/>
        </authorList>
    </citation>
    <scope>NUCLEOTIDE SEQUENCE</scope>
    <source>
        <strain evidence="5">CBS 315.58</strain>
    </source>
</reference>
<keyword evidence="6" id="KW-1185">Reference proteome</keyword>
<dbReference type="AlphaFoldDB" id="A0AAN7AWV3"/>
<dbReference type="Pfam" id="PF14226">
    <property type="entry name" value="DIOX_N"/>
    <property type="match status" value="1"/>
</dbReference>
<feature type="compositionally biased region" description="Polar residues" evidence="3">
    <location>
        <begin position="66"/>
        <end position="85"/>
    </location>
</feature>
<dbReference type="InterPro" id="IPR027443">
    <property type="entry name" value="IPNS-like_sf"/>
</dbReference>